<dbReference type="InterPro" id="IPR052177">
    <property type="entry name" value="Divisome_Glycosyl_Hydrolase"/>
</dbReference>
<feature type="signal peptide" evidence="2">
    <location>
        <begin position="1"/>
        <end position="22"/>
    </location>
</feature>
<dbReference type="AlphaFoldDB" id="A0A1B0ZH67"/>
<dbReference type="STRING" id="1630135.DAD186_07790"/>
<sequence>MTHLSRRSFVTLSGAASAGAFAVAIGAVPAVASPSPQEPSASDAAVAPRAREFRAMWIASTDNIDYPSRTGLSVEDSKAEFLAWLDLAKELNLNAVISQIRPAADAFWPSPYEPWSQFLTGEQGKDPGFDPLAFQIEEAHKRNLEFHAWYNPFRVSMTESVDHLVPDHPALVNEEWAWAYGTKTYFDPGIPEVREHSLRAIMHSVEHYDIDAVHFDDYFYPYKVEGKDYPDQATYERYSDGTSSRDDWRRENITIFIREMRERIRSCKPWVKFGISPFGIWRNDTSDPAGSATSGSESYEIICADSRAWVKDGLVDYINPQIYWPIGLEVADYAALVPWWNDVVEGTDVALYIGQAMYKQASGAIEDPEEMARHLDFNRDYPRVEGDVYFSAKSVRDERDGAMGEVVRRHYTHPAIVPVIAHMGGAAPRTPNGLKVRCSRGNAVVEFNRHPHSEATSFAIYRVSGARFDPAELADGRNLLACVRADEQVVRQSVHVEGVAGGEWIVVTALDRLWNESAPSKATRAR</sequence>
<dbReference type="RefSeq" id="WP_065247556.1">
    <property type="nucleotide sequence ID" value="NZ_CP012117.1"/>
</dbReference>
<evidence type="ECO:0000256" key="1">
    <source>
        <dbReference type="ARBA" id="ARBA00022729"/>
    </source>
</evidence>
<evidence type="ECO:0000313" key="4">
    <source>
        <dbReference type="EMBL" id="ANP27329.1"/>
    </source>
</evidence>
<feature type="chain" id="PRO_5038792409" description="Glycosyl hydrolase-like 10 domain-containing protein" evidence="2">
    <location>
        <begin position="23"/>
        <end position="526"/>
    </location>
</feature>
<dbReference type="InterPro" id="IPR006311">
    <property type="entry name" value="TAT_signal"/>
</dbReference>
<accession>A0A1B0ZH67</accession>
<keyword evidence="1 2" id="KW-0732">Signal</keyword>
<evidence type="ECO:0000313" key="5">
    <source>
        <dbReference type="Proteomes" id="UP000092596"/>
    </source>
</evidence>
<dbReference type="PANTHER" id="PTHR43405:SF1">
    <property type="entry name" value="GLYCOSYL HYDROLASE DIGH"/>
    <property type="match status" value="1"/>
</dbReference>
<protein>
    <recommendedName>
        <fullName evidence="3">Glycosyl hydrolase-like 10 domain-containing protein</fullName>
    </recommendedName>
</protein>
<dbReference type="EMBL" id="CP012117">
    <property type="protein sequence ID" value="ANP27329.1"/>
    <property type="molecule type" value="Genomic_DNA"/>
</dbReference>
<dbReference type="Proteomes" id="UP000092596">
    <property type="component" value="Chromosome"/>
</dbReference>
<dbReference type="Pfam" id="PF02638">
    <property type="entry name" value="GHL10"/>
    <property type="match status" value="1"/>
</dbReference>
<feature type="domain" description="Glycosyl hydrolase-like 10" evidence="3">
    <location>
        <begin position="52"/>
        <end position="366"/>
    </location>
</feature>
<dbReference type="InterPro" id="IPR003790">
    <property type="entry name" value="GHL10"/>
</dbReference>
<dbReference type="KEGG" id="dva:DAD186_07790"/>
<dbReference type="Gene3D" id="3.20.20.80">
    <property type="entry name" value="Glycosidases"/>
    <property type="match status" value="1"/>
</dbReference>
<dbReference type="PROSITE" id="PS51318">
    <property type="entry name" value="TAT"/>
    <property type="match status" value="1"/>
</dbReference>
<name>A0A1B0ZH67_9MICO</name>
<dbReference type="PATRIC" id="fig|1630135.4.peg.781"/>
<evidence type="ECO:0000259" key="3">
    <source>
        <dbReference type="Pfam" id="PF02638"/>
    </source>
</evidence>
<dbReference type="PANTHER" id="PTHR43405">
    <property type="entry name" value="GLYCOSYL HYDROLASE DIGH"/>
    <property type="match status" value="1"/>
</dbReference>
<gene>
    <name evidence="4" type="ORF">DAD186_07790</name>
</gene>
<dbReference type="SUPFAM" id="SSF51445">
    <property type="entry name" value="(Trans)glycosidases"/>
    <property type="match status" value="1"/>
</dbReference>
<evidence type="ECO:0000256" key="2">
    <source>
        <dbReference type="SAM" id="SignalP"/>
    </source>
</evidence>
<organism evidence="4 5">
    <name type="scientific">Dermabacter vaginalis</name>
    <dbReference type="NCBI Taxonomy" id="1630135"/>
    <lineage>
        <taxon>Bacteria</taxon>
        <taxon>Bacillati</taxon>
        <taxon>Actinomycetota</taxon>
        <taxon>Actinomycetes</taxon>
        <taxon>Micrococcales</taxon>
        <taxon>Dermabacteraceae</taxon>
        <taxon>Dermabacter</taxon>
    </lineage>
</organism>
<dbReference type="InterPro" id="IPR017853">
    <property type="entry name" value="GH"/>
</dbReference>
<proteinExistence type="predicted"/>
<reference evidence="4 5" key="1">
    <citation type="submission" date="2015-06" db="EMBL/GenBank/DDBJ databases">
        <title>Investigation of pathophysiology for high-risk pregnancy and development of treatment modality based on it.</title>
        <authorList>
            <person name="Kim B.-C."/>
            <person name="Lim S."/>
        </authorList>
    </citation>
    <scope>NUCLEOTIDE SEQUENCE [LARGE SCALE GENOMIC DNA]</scope>
    <source>
        <strain evidence="4 5">AD1-86</strain>
    </source>
</reference>